<sequence length="116" mass="11914">MNRIAATILSIQTIVVLLAVPVAINIADVGRGAAWLAGGGIALLCVLGAATVRRGRPGYVLGTAAQVGSIAAGFVVPAMLILGGIFALLWFVLLRIGPQVEREKAAREAAAREAEQ</sequence>
<protein>
    <submittedName>
        <fullName evidence="2">DUF4233 domain-containing protein</fullName>
    </submittedName>
</protein>
<organism evidence="2 3">
    <name type="scientific">Jiangella rhizosphaerae</name>
    <dbReference type="NCBI Taxonomy" id="2293569"/>
    <lineage>
        <taxon>Bacteria</taxon>
        <taxon>Bacillati</taxon>
        <taxon>Actinomycetota</taxon>
        <taxon>Actinomycetes</taxon>
        <taxon>Jiangellales</taxon>
        <taxon>Jiangellaceae</taxon>
        <taxon>Jiangella</taxon>
    </lineage>
</organism>
<dbReference type="AlphaFoldDB" id="A0A418KIW3"/>
<feature type="transmembrane region" description="Helical" evidence="1">
    <location>
        <begin position="70"/>
        <end position="94"/>
    </location>
</feature>
<reference evidence="2 3" key="1">
    <citation type="submission" date="2018-09" db="EMBL/GenBank/DDBJ databases">
        <title>Isolation, diversity and antifungal activity of actinobacteria from wheat.</title>
        <authorList>
            <person name="Han C."/>
        </authorList>
    </citation>
    <scope>NUCLEOTIDE SEQUENCE [LARGE SCALE GENOMIC DNA]</scope>
    <source>
        <strain evidence="2 3">NEAU-YY265</strain>
    </source>
</reference>
<dbReference type="InterPro" id="IPR025327">
    <property type="entry name" value="DUF4233"/>
</dbReference>
<dbReference type="Proteomes" id="UP000284057">
    <property type="component" value="Unassembled WGS sequence"/>
</dbReference>
<keyword evidence="1" id="KW-1133">Transmembrane helix</keyword>
<evidence type="ECO:0000313" key="3">
    <source>
        <dbReference type="Proteomes" id="UP000284057"/>
    </source>
</evidence>
<comment type="caution">
    <text evidence="2">The sequence shown here is derived from an EMBL/GenBank/DDBJ whole genome shotgun (WGS) entry which is preliminary data.</text>
</comment>
<feature type="transmembrane region" description="Helical" evidence="1">
    <location>
        <begin position="33"/>
        <end position="50"/>
    </location>
</feature>
<evidence type="ECO:0000256" key="1">
    <source>
        <dbReference type="SAM" id="Phobius"/>
    </source>
</evidence>
<dbReference type="RefSeq" id="WP_119662495.1">
    <property type="nucleotide sequence ID" value="NZ_QUAL01000369.1"/>
</dbReference>
<gene>
    <name evidence="2" type="ORF">DY240_25455</name>
</gene>
<keyword evidence="1" id="KW-0812">Transmembrane</keyword>
<dbReference type="OrthoDB" id="3267755at2"/>
<keyword evidence="1" id="KW-0472">Membrane</keyword>
<dbReference type="EMBL" id="QUAL01000369">
    <property type="protein sequence ID" value="RIQ13689.1"/>
    <property type="molecule type" value="Genomic_DNA"/>
</dbReference>
<dbReference type="Pfam" id="PF14017">
    <property type="entry name" value="DUF4233"/>
    <property type="match status" value="1"/>
</dbReference>
<proteinExistence type="predicted"/>
<accession>A0A418KIW3</accession>
<evidence type="ECO:0000313" key="2">
    <source>
        <dbReference type="EMBL" id="RIQ13689.1"/>
    </source>
</evidence>
<feature type="transmembrane region" description="Helical" evidence="1">
    <location>
        <begin position="6"/>
        <end position="26"/>
    </location>
</feature>
<name>A0A418KIW3_9ACTN</name>
<keyword evidence="3" id="KW-1185">Reference proteome</keyword>